<evidence type="ECO:0000256" key="6">
    <source>
        <dbReference type="SAM" id="MobiDB-lite"/>
    </source>
</evidence>
<dbReference type="GO" id="GO:0008270">
    <property type="term" value="F:zinc ion binding"/>
    <property type="evidence" value="ECO:0007669"/>
    <property type="project" value="UniProtKB-KW"/>
</dbReference>
<dbReference type="InterPro" id="IPR052035">
    <property type="entry name" value="ZnF_BED_domain_contain"/>
</dbReference>
<keyword evidence="4" id="KW-0862">Zinc</keyword>
<keyword evidence="3" id="KW-0863">Zinc-finger</keyword>
<evidence type="ECO:0000256" key="2">
    <source>
        <dbReference type="ARBA" id="ARBA00022723"/>
    </source>
</evidence>
<protein>
    <submittedName>
        <fullName evidence="7">Uncharacterized protein</fullName>
    </submittedName>
</protein>
<dbReference type="InterPro" id="IPR012337">
    <property type="entry name" value="RNaseH-like_sf"/>
</dbReference>
<comment type="caution">
    <text evidence="7">The sequence shown here is derived from an EMBL/GenBank/DDBJ whole genome shotgun (WGS) entry which is preliminary data.</text>
</comment>
<gene>
    <name evidence="7" type="ORF">O181_078861</name>
</gene>
<dbReference type="GO" id="GO:0005634">
    <property type="term" value="C:nucleus"/>
    <property type="evidence" value="ECO:0007669"/>
    <property type="project" value="UniProtKB-SubCell"/>
</dbReference>
<dbReference type="AlphaFoldDB" id="A0A9Q3FF39"/>
<evidence type="ECO:0000313" key="7">
    <source>
        <dbReference type="EMBL" id="MBW0539146.1"/>
    </source>
</evidence>
<sequence>MEAEYLTSDVSDTNDDDLVQVITGEGIKEASSGGTASNAKKRHHIWSDVYEYFEALQRTVVDAVVPIQLSFLVFELGWLRTVLLRLAPSFVWPKRKKIAAISTQLYFEHKQELIREITVLPSGTRICTALDFWMTKVQSQNYLAVVGKWIDPIRFMFCKTLSLFETLTGAHTGQSLAWSIWELLSQHGILGRFYSITGDNAANNLLMIQNLKQKYNGLKIDWPHKHRFHWCACHVIHLVAKEFLSLMGELSEEDYKFFDNYLAVSRAPIDDSEDYKTLSTKEVQATISKVKGNKRITAFSKKQCPLNKTTLETQDQSEAIELITSNNIAPTSEIKDDPMPSGKYIPLGFSEHQ</sequence>
<dbReference type="Proteomes" id="UP000765509">
    <property type="component" value="Unassembled WGS sequence"/>
</dbReference>
<dbReference type="EMBL" id="AVOT02043744">
    <property type="protein sequence ID" value="MBW0539146.1"/>
    <property type="molecule type" value="Genomic_DNA"/>
</dbReference>
<evidence type="ECO:0000256" key="3">
    <source>
        <dbReference type="ARBA" id="ARBA00022771"/>
    </source>
</evidence>
<evidence type="ECO:0000256" key="1">
    <source>
        <dbReference type="ARBA" id="ARBA00004123"/>
    </source>
</evidence>
<feature type="region of interest" description="Disordered" evidence="6">
    <location>
        <begin position="331"/>
        <end position="353"/>
    </location>
</feature>
<accession>A0A9Q3FF39</accession>
<organism evidence="7 8">
    <name type="scientific">Austropuccinia psidii MF-1</name>
    <dbReference type="NCBI Taxonomy" id="1389203"/>
    <lineage>
        <taxon>Eukaryota</taxon>
        <taxon>Fungi</taxon>
        <taxon>Dikarya</taxon>
        <taxon>Basidiomycota</taxon>
        <taxon>Pucciniomycotina</taxon>
        <taxon>Pucciniomycetes</taxon>
        <taxon>Pucciniales</taxon>
        <taxon>Sphaerophragmiaceae</taxon>
        <taxon>Austropuccinia</taxon>
    </lineage>
</organism>
<dbReference type="PANTHER" id="PTHR46481:SF10">
    <property type="entry name" value="ZINC FINGER BED DOMAIN-CONTAINING PROTEIN 39"/>
    <property type="match status" value="1"/>
</dbReference>
<keyword evidence="5" id="KW-0539">Nucleus</keyword>
<proteinExistence type="predicted"/>
<dbReference type="PANTHER" id="PTHR46481">
    <property type="entry name" value="ZINC FINGER BED DOMAIN-CONTAINING PROTEIN 4"/>
    <property type="match status" value="1"/>
</dbReference>
<dbReference type="OrthoDB" id="3259198at2759"/>
<keyword evidence="8" id="KW-1185">Reference proteome</keyword>
<dbReference type="SUPFAM" id="SSF53098">
    <property type="entry name" value="Ribonuclease H-like"/>
    <property type="match status" value="1"/>
</dbReference>
<keyword evidence="2" id="KW-0479">Metal-binding</keyword>
<name>A0A9Q3FF39_9BASI</name>
<evidence type="ECO:0000313" key="8">
    <source>
        <dbReference type="Proteomes" id="UP000765509"/>
    </source>
</evidence>
<reference evidence="7" key="1">
    <citation type="submission" date="2021-03" db="EMBL/GenBank/DDBJ databases">
        <title>Draft genome sequence of rust myrtle Austropuccinia psidii MF-1, a brazilian biotype.</title>
        <authorList>
            <person name="Quecine M.C."/>
            <person name="Pachon D.M.R."/>
            <person name="Bonatelli M.L."/>
            <person name="Correr F.H."/>
            <person name="Franceschini L.M."/>
            <person name="Leite T.F."/>
            <person name="Margarido G.R.A."/>
            <person name="Almeida C.A."/>
            <person name="Ferrarezi J.A."/>
            <person name="Labate C.A."/>
        </authorList>
    </citation>
    <scope>NUCLEOTIDE SEQUENCE</scope>
    <source>
        <strain evidence="7">MF-1</strain>
    </source>
</reference>
<comment type="subcellular location">
    <subcellularLocation>
        <location evidence="1">Nucleus</location>
    </subcellularLocation>
</comment>
<evidence type="ECO:0000256" key="5">
    <source>
        <dbReference type="ARBA" id="ARBA00023242"/>
    </source>
</evidence>
<evidence type="ECO:0000256" key="4">
    <source>
        <dbReference type="ARBA" id="ARBA00022833"/>
    </source>
</evidence>